<evidence type="ECO:0000256" key="7">
    <source>
        <dbReference type="SAM" id="Phobius"/>
    </source>
</evidence>
<dbReference type="PANTHER" id="PTHR32322:SF18">
    <property type="entry name" value="S-ADENOSYLMETHIONINE_S-ADENOSYLHOMOCYSTEINE TRANSPORTER"/>
    <property type="match status" value="1"/>
</dbReference>
<keyword evidence="6 7" id="KW-0472">Membrane</keyword>
<evidence type="ECO:0000256" key="4">
    <source>
        <dbReference type="ARBA" id="ARBA00022692"/>
    </source>
</evidence>
<feature type="transmembrane region" description="Helical" evidence="7">
    <location>
        <begin position="125"/>
        <end position="144"/>
    </location>
</feature>
<feature type="transmembrane region" description="Helical" evidence="7">
    <location>
        <begin position="96"/>
        <end position="119"/>
    </location>
</feature>
<organism evidence="9 10">
    <name type="scientific">Blautia obeum ATCC 29174</name>
    <dbReference type="NCBI Taxonomy" id="411459"/>
    <lineage>
        <taxon>Bacteria</taxon>
        <taxon>Bacillati</taxon>
        <taxon>Bacillota</taxon>
        <taxon>Clostridia</taxon>
        <taxon>Lachnospirales</taxon>
        <taxon>Lachnospiraceae</taxon>
        <taxon>Blautia</taxon>
    </lineage>
</organism>
<comment type="caution">
    <text evidence="9">The sequence shown here is derived from an EMBL/GenBank/DDBJ whole genome shotgun (WGS) entry which is preliminary data.</text>
</comment>
<feature type="transmembrane region" description="Helical" evidence="7">
    <location>
        <begin position="181"/>
        <end position="200"/>
    </location>
</feature>
<keyword evidence="4 7" id="KW-0812">Transmembrane</keyword>
<gene>
    <name evidence="9" type="ORF">RUMOBE_00008</name>
</gene>
<keyword evidence="5 7" id="KW-1133">Transmembrane helix</keyword>
<dbReference type="Pfam" id="PF00892">
    <property type="entry name" value="EamA"/>
    <property type="match status" value="1"/>
</dbReference>
<dbReference type="HOGENOM" id="CLU_033863_8_1_9"/>
<keyword evidence="3" id="KW-1003">Cell membrane</keyword>
<evidence type="ECO:0000256" key="1">
    <source>
        <dbReference type="ARBA" id="ARBA00004651"/>
    </source>
</evidence>
<dbReference type="eggNOG" id="COG0697">
    <property type="taxonomic scope" value="Bacteria"/>
</dbReference>
<dbReference type="GO" id="GO:0005886">
    <property type="term" value="C:plasma membrane"/>
    <property type="evidence" value="ECO:0007669"/>
    <property type="project" value="UniProtKB-SubCell"/>
</dbReference>
<comment type="subcellular location">
    <subcellularLocation>
        <location evidence="1">Cell membrane</location>
        <topology evidence="1">Multi-pass membrane protein</topology>
    </subcellularLocation>
</comment>
<dbReference type="InterPro" id="IPR000620">
    <property type="entry name" value="EamA_dom"/>
</dbReference>
<evidence type="ECO:0000256" key="6">
    <source>
        <dbReference type="ARBA" id="ARBA00023136"/>
    </source>
</evidence>
<evidence type="ECO:0000313" key="10">
    <source>
        <dbReference type="Proteomes" id="UP000006002"/>
    </source>
</evidence>
<reference evidence="9 10" key="2">
    <citation type="submission" date="2007-04" db="EMBL/GenBank/DDBJ databases">
        <title>Draft genome sequence of Ruminococcus obeum (ATCC 29174).</title>
        <authorList>
            <person name="Sudarsanam P."/>
            <person name="Ley R."/>
            <person name="Guruge J."/>
            <person name="Turnbaugh P.J."/>
            <person name="Mahowald M."/>
            <person name="Liep D."/>
            <person name="Gordon J."/>
        </authorList>
    </citation>
    <scope>NUCLEOTIDE SEQUENCE [LARGE SCALE GENOMIC DNA]</scope>
    <source>
        <strain evidence="9 10">ATCC 29174</strain>
    </source>
</reference>
<dbReference type="InterPro" id="IPR037185">
    <property type="entry name" value="EmrE-like"/>
</dbReference>
<dbReference type="SUPFAM" id="SSF103481">
    <property type="entry name" value="Multidrug resistance efflux transporter EmrE"/>
    <property type="match status" value="2"/>
</dbReference>
<evidence type="ECO:0000256" key="5">
    <source>
        <dbReference type="ARBA" id="ARBA00022989"/>
    </source>
</evidence>
<evidence type="ECO:0000313" key="9">
    <source>
        <dbReference type="EMBL" id="EDM88885.1"/>
    </source>
</evidence>
<dbReference type="PANTHER" id="PTHR32322">
    <property type="entry name" value="INNER MEMBRANE TRANSPORTER"/>
    <property type="match status" value="1"/>
</dbReference>
<accession>A5ZLZ1</accession>
<name>A5ZLZ1_9FIRM</name>
<feature type="domain" description="EamA" evidence="8">
    <location>
        <begin position="66"/>
        <end position="197"/>
    </location>
</feature>
<proteinExistence type="inferred from homology"/>
<feature type="transmembrane region" description="Helical" evidence="7">
    <location>
        <begin position="42"/>
        <end position="62"/>
    </location>
</feature>
<dbReference type="Proteomes" id="UP000006002">
    <property type="component" value="Unassembled WGS sequence"/>
</dbReference>
<sequence>MGLAHTSGVKASIIEAVNVFIAILVAGFLFHQEKITSRKITGCILGFAGVVLINLNGMNFQFSLAGEGAIFFSTIAYAFSSVFVKKFSQKFNPVMLSAYQFIIGGIVLMAAGGVMGGHITKVTPSGIGLLVYLALVSAVAYSLWGILLKYNPVSRVTVFGFMNPVFGVLLSALLLGETDQASGILGLLSLLLVSVGIYVVNSGK</sequence>
<dbReference type="EMBL" id="AAVO02000001">
    <property type="protein sequence ID" value="EDM88885.1"/>
    <property type="molecule type" value="Genomic_DNA"/>
</dbReference>
<evidence type="ECO:0000259" key="8">
    <source>
        <dbReference type="Pfam" id="PF00892"/>
    </source>
</evidence>
<feature type="transmembrane region" description="Helical" evidence="7">
    <location>
        <begin position="156"/>
        <end position="175"/>
    </location>
</feature>
<feature type="transmembrane region" description="Helical" evidence="7">
    <location>
        <begin position="12"/>
        <end position="30"/>
    </location>
</feature>
<dbReference type="InterPro" id="IPR050638">
    <property type="entry name" value="AA-Vitamin_Transporters"/>
</dbReference>
<protein>
    <submittedName>
        <fullName evidence="9">Putative membrane protein</fullName>
    </submittedName>
</protein>
<evidence type="ECO:0000256" key="3">
    <source>
        <dbReference type="ARBA" id="ARBA00022475"/>
    </source>
</evidence>
<comment type="similarity">
    <text evidence="2">Belongs to the EamA transporter family.</text>
</comment>
<evidence type="ECO:0000256" key="2">
    <source>
        <dbReference type="ARBA" id="ARBA00007362"/>
    </source>
</evidence>
<reference evidence="9 10" key="1">
    <citation type="submission" date="2007-03" db="EMBL/GenBank/DDBJ databases">
        <authorList>
            <person name="Fulton L."/>
            <person name="Clifton S."/>
            <person name="Fulton B."/>
            <person name="Xu J."/>
            <person name="Minx P."/>
            <person name="Pepin K.H."/>
            <person name="Johnson M."/>
            <person name="Thiruvilangam P."/>
            <person name="Bhonagiri V."/>
            <person name="Nash W.E."/>
            <person name="Mardis E.R."/>
            <person name="Wilson R.K."/>
        </authorList>
    </citation>
    <scope>NUCLEOTIDE SEQUENCE [LARGE SCALE GENOMIC DNA]</scope>
    <source>
        <strain evidence="9 10">ATCC 29174</strain>
    </source>
</reference>
<dbReference type="AlphaFoldDB" id="A5ZLZ1"/>
<feature type="transmembrane region" description="Helical" evidence="7">
    <location>
        <begin position="68"/>
        <end position="84"/>
    </location>
</feature>